<protein>
    <recommendedName>
        <fullName evidence="4">Tyr recombinase domain-containing protein</fullName>
    </recommendedName>
</protein>
<sequence>MAANPLAGVRLDDLTGVRRPERTRGGRTLSADAYEQTLVWLLEADPVTWLVSHKKGGWIWRPDTQVATSRAAVDQTLLQMTTGLRQTEARRVEWPMARVSADGILSIDVPAHVARGGHPRVVLVLDQRVAERLLKRRDAQDGAGYIVGTPTDPMKEWYRASCVKAVQSLYERMATSTKIKLFTTGRSHLWRTTLRSFYEGKVPEAVLNSQFGHSTEVARLDDTDASDLSGLSDAAGLRET</sequence>
<keyword evidence="3" id="KW-1185">Reference proteome</keyword>
<evidence type="ECO:0000256" key="1">
    <source>
        <dbReference type="ARBA" id="ARBA00023172"/>
    </source>
</evidence>
<dbReference type="Proteomes" id="UP001589793">
    <property type="component" value="Unassembled WGS sequence"/>
</dbReference>
<dbReference type="SUPFAM" id="SSF56349">
    <property type="entry name" value="DNA breaking-rejoining enzymes"/>
    <property type="match status" value="1"/>
</dbReference>
<dbReference type="InterPro" id="IPR011010">
    <property type="entry name" value="DNA_brk_join_enz"/>
</dbReference>
<evidence type="ECO:0000313" key="3">
    <source>
        <dbReference type="Proteomes" id="UP001589793"/>
    </source>
</evidence>
<keyword evidence="1" id="KW-0233">DNA recombination</keyword>
<reference evidence="2 3" key="1">
    <citation type="submission" date="2024-09" db="EMBL/GenBank/DDBJ databases">
        <authorList>
            <person name="Sun Q."/>
            <person name="Mori K."/>
        </authorList>
    </citation>
    <scope>NUCLEOTIDE SEQUENCE [LARGE SCALE GENOMIC DNA]</scope>
    <source>
        <strain evidence="2 3">CICC 10874</strain>
    </source>
</reference>
<dbReference type="InterPro" id="IPR013762">
    <property type="entry name" value="Integrase-like_cat_sf"/>
</dbReference>
<name>A0ABV6RDZ9_9MICO</name>
<dbReference type="EMBL" id="JBHLSV010000020">
    <property type="protein sequence ID" value="MFC0675225.1"/>
    <property type="molecule type" value="Genomic_DNA"/>
</dbReference>
<organism evidence="2 3">
    <name type="scientific">Brachybacterium hainanense</name>
    <dbReference type="NCBI Taxonomy" id="1541174"/>
    <lineage>
        <taxon>Bacteria</taxon>
        <taxon>Bacillati</taxon>
        <taxon>Actinomycetota</taxon>
        <taxon>Actinomycetes</taxon>
        <taxon>Micrococcales</taxon>
        <taxon>Dermabacteraceae</taxon>
        <taxon>Brachybacterium</taxon>
    </lineage>
</organism>
<comment type="caution">
    <text evidence="2">The sequence shown here is derived from an EMBL/GenBank/DDBJ whole genome shotgun (WGS) entry which is preliminary data.</text>
</comment>
<accession>A0ABV6RDZ9</accession>
<evidence type="ECO:0008006" key="4">
    <source>
        <dbReference type="Google" id="ProtNLM"/>
    </source>
</evidence>
<evidence type="ECO:0000313" key="2">
    <source>
        <dbReference type="EMBL" id="MFC0675225.1"/>
    </source>
</evidence>
<dbReference type="Gene3D" id="1.10.443.10">
    <property type="entry name" value="Intergrase catalytic core"/>
    <property type="match status" value="1"/>
</dbReference>
<proteinExistence type="predicted"/>
<dbReference type="RefSeq" id="WP_376982061.1">
    <property type="nucleotide sequence ID" value="NZ_JBHLSV010000020.1"/>
</dbReference>
<gene>
    <name evidence="2" type="ORF">ACFFF6_14775</name>
</gene>